<protein>
    <recommendedName>
        <fullName evidence="3">BTB domain-containing protein</fullName>
    </recommendedName>
</protein>
<dbReference type="InterPro" id="IPR011333">
    <property type="entry name" value="SKP1/BTB/POZ_sf"/>
</dbReference>
<dbReference type="Proteomes" id="UP001620626">
    <property type="component" value="Unassembled WGS sequence"/>
</dbReference>
<dbReference type="AlphaFoldDB" id="A0ABD2KQB8"/>
<dbReference type="Gene3D" id="3.30.710.10">
    <property type="entry name" value="Potassium Channel Kv1.1, Chain A"/>
    <property type="match status" value="1"/>
</dbReference>
<evidence type="ECO:0008006" key="3">
    <source>
        <dbReference type="Google" id="ProtNLM"/>
    </source>
</evidence>
<accession>A0ABD2KQB8</accession>
<dbReference type="EMBL" id="JBICBT010000691">
    <property type="protein sequence ID" value="KAL3105134.1"/>
    <property type="molecule type" value="Genomic_DNA"/>
</dbReference>
<evidence type="ECO:0000313" key="2">
    <source>
        <dbReference type="Proteomes" id="UP001620626"/>
    </source>
</evidence>
<comment type="caution">
    <text evidence="1">The sequence shown here is derived from an EMBL/GenBank/DDBJ whole genome shotgun (WGS) entry which is preliminary data.</text>
</comment>
<name>A0ABD2KQB8_9BILA</name>
<dbReference type="PANTHER" id="PTHR45774">
    <property type="entry name" value="BTB/POZ DOMAIN-CONTAINING"/>
    <property type="match status" value="1"/>
</dbReference>
<dbReference type="PANTHER" id="PTHR45774:SF3">
    <property type="entry name" value="BTB (POZ) DOMAIN-CONTAINING 2B-RELATED"/>
    <property type="match status" value="1"/>
</dbReference>
<evidence type="ECO:0000313" key="1">
    <source>
        <dbReference type="EMBL" id="KAL3105134.1"/>
    </source>
</evidence>
<keyword evidence="2" id="KW-1185">Reference proteome</keyword>
<sequence length="94" mass="10446">MFRYDAKTNCPVEVTDVEAAAFKVMLSFIYLGEFAELNGDNAMAVLYAVPISSLRNVFLAYAQANLFNLKDFANCCLAYIAKNADTLIKSVEFL</sequence>
<gene>
    <name evidence="1" type="ORF">niasHT_028806</name>
</gene>
<reference evidence="1 2" key="1">
    <citation type="submission" date="2024-10" db="EMBL/GenBank/DDBJ databases">
        <authorList>
            <person name="Kim D."/>
        </authorList>
    </citation>
    <scope>NUCLEOTIDE SEQUENCE [LARGE SCALE GENOMIC DNA]</scope>
    <source>
        <strain evidence="1">BH-2024</strain>
    </source>
</reference>
<organism evidence="1 2">
    <name type="scientific">Heterodera trifolii</name>
    <dbReference type="NCBI Taxonomy" id="157864"/>
    <lineage>
        <taxon>Eukaryota</taxon>
        <taxon>Metazoa</taxon>
        <taxon>Ecdysozoa</taxon>
        <taxon>Nematoda</taxon>
        <taxon>Chromadorea</taxon>
        <taxon>Rhabditida</taxon>
        <taxon>Tylenchina</taxon>
        <taxon>Tylenchomorpha</taxon>
        <taxon>Tylenchoidea</taxon>
        <taxon>Heteroderidae</taxon>
        <taxon>Heteroderinae</taxon>
        <taxon>Heterodera</taxon>
    </lineage>
</organism>
<proteinExistence type="predicted"/>